<reference evidence="1 2" key="1">
    <citation type="journal article" date="2019" name="Commun. Biol.">
        <title>The bagworm genome reveals a unique fibroin gene that provides high tensile strength.</title>
        <authorList>
            <person name="Kono N."/>
            <person name="Nakamura H."/>
            <person name="Ohtoshi R."/>
            <person name="Tomita M."/>
            <person name="Numata K."/>
            <person name="Arakawa K."/>
        </authorList>
    </citation>
    <scope>NUCLEOTIDE SEQUENCE [LARGE SCALE GENOMIC DNA]</scope>
</reference>
<dbReference type="Proteomes" id="UP000299102">
    <property type="component" value="Unassembled WGS sequence"/>
</dbReference>
<evidence type="ECO:0000313" key="2">
    <source>
        <dbReference type="Proteomes" id="UP000299102"/>
    </source>
</evidence>
<dbReference type="EMBL" id="BGZK01000028">
    <property type="protein sequence ID" value="GBP07954.1"/>
    <property type="molecule type" value="Genomic_DNA"/>
</dbReference>
<dbReference type="AlphaFoldDB" id="A0A4C1T1F1"/>
<accession>A0A4C1T1F1</accession>
<protein>
    <submittedName>
        <fullName evidence="1">Uncharacterized protein</fullName>
    </submittedName>
</protein>
<comment type="caution">
    <text evidence="1">The sequence shown here is derived from an EMBL/GenBank/DDBJ whole genome shotgun (WGS) entry which is preliminary data.</text>
</comment>
<name>A0A4C1T1F1_EUMVA</name>
<evidence type="ECO:0000313" key="1">
    <source>
        <dbReference type="EMBL" id="GBP07954.1"/>
    </source>
</evidence>
<keyword evidence="2" id="KW-1185">Reference proteome</keyword>
<organism evidence="1 2">
    <name type="scientific">Eumeta variegata</name>
    <name type="common">Bagworm moth</name>
    <name type="synonym">Eumeta japonica</name>
    <dbReference type="NCBI Taxonomy" id="151549"/>
    <lineage>
        <taxon>Eukaryota</taxon>
        <taxon>Metazoa</taxon>
        <taxon>Ecdysozoa</taxon>
        <taxon>Arthropoda</taxon>
        <taxon>Hexapoda</taxon>
        <taxon>Insecta</taxon>
        <taxon>Pterygota</taxon>
        <taxon>Neoptera</taxon>
        <taxon>Endopterygota</taxon>
        <taxon>Lepidoptera</taxon>
        <taxon>Glossata</taxon>
        <taxon>Ditrysia</taxon>
        <taxon>Tineoidea</taxon>
        <taxon>Psychidae</taxon>
        <taxon>Oiketicinae</taxon>
        <taxon>Eumeta</taxon>
    </lineage>
</organism>
<gene>
    <name evidence="1" type="ORF">EVAR_78096_1</name>
</gene>
<sequence>MSEVLGALSYDNDPTRDTAYHVLVRLAAAMILSRRDAAPLVKTAGEDSWVPPNTVPSLACISSKIVNHVWKAVQLEFVKLYDKESLSRGWGVTIQTVSAVTVLGVAIEDRLSFAKQVQSTCERTKNHKELWQGIQSVGRIMGNAISALLTVYRGTYLGTVTYATGCWHMRANLHDVRSALLKTQRPALTLLTKAYHMTSTSALLVLDEVVVIDSYK</sequence>
<proteinExistence type="predicted"/>